<accession>G7LCL2</accession>
<reference evidence="8 11" key="2">
    <citation type="journal article" date="2014" name="BMC Genomics">
        <title>An improved genome release (version Mt4.0) for the model legume Medicago truncatula.</title>
        <authorList>
            <person name="Tang H."/>
            <person name="Krishnakumar V."/>
            <person name="Bidwell S."/>
            <person name="Rosen B."/>
            <person name="Chan A."/>
            <person name="Zhou S."/>
            <person name="Gentzbittel L."/>
            <person name="Childs K.L."/>
            <person name="Yandell M."/>
            <person name="Gundlach H."/>
            <person name="Mayer K.F."/>
            <person name="Schwartz D.C."/>
            <person name="Town C.D."/>
        </authorList>
    </citation>
    <scope>GENOME REANNOTATION</scope>
    <source>
        <strain evidence="10 11">cv. Jemalong A17</strain>
    </source>
</reference>
<keyword evidence="4 6" id="KW-0560">Oxidoreductase</keyword>
<dbReference type="SUPFAM" id="SSF51197">
    <property type="entry name" value="Clavaminate synthase-like"/>
    <property type="match status" value="1"/>
</dbReference>
<dbReference type="EMBL" id="CM001224">
    <property type="protein sequence ID" value="AET01263.2"/>
    <property type="molecule type" value="Genomic_DNA"/>
</dbReference>
<evidence type="ECO:0000313" key="10">
    <source>
        <dbReference type="EnsemblPlants" id="AET01263"/>
    </source>
</evidence>
<evidence type="ECO:0000256" key="1">
    <source>
        <dbReference type="ARBA" id="ARBA00001962"/>
    </source>
</evidence>
<reference evidence="10" key="3">
    <citation type="submission" date="2015-04" db="UniProtKB">
        <authorList>
            <consortium name="EnsemblPlants"/>
        </authorList>
    </citation>
    <scope>IDENTIFICATION</scope>
    <source>
        <strain evidence="10">cv. Jemalong A17</strain>
    </source>
</reference>
<evidence type="ECO:0000259" key="7">
    <source>
        <dbReference type="PROSITE" id="PS51471"/>
    </source>
</evidence>
<sequence>MQFVSSKLPLVMVSLKRFELDKLIRKMEIIKKNEISMTTKHDYDRASELKAFDETKDGVKGLVDASVTSIPRMFHHEFDKDSTSSSSNSHKLVIPSIDLVDIHQDPTRRKIVVEKIREASETWGFFQIVNHGIEVSVLDEMKNGVVRFFEQDSEVKRELYTRDPVKPLVYNSNFDLYSSPAATWRDTFYCFMAPNSPNPEDLPSVCRDIMLEYTKQVMKLGNLLFELLSEALGLDPNYLNEMRCNEGLALVCHYYPSCPEPELTLGITKHTDNDFITVLLQDHIGGLQVLRENSWVDVSPVPGALVINIGDLLQLITNDKFKSVEHRVVANHVGPRVSVASFYSTSFQPSTKLYGPIKELVSEDNPPKYRETTVHDYVSFSMARGLDGTSPLPYFKIGNF</sequence>
<dbReference type="AlphaFoldDB" id="G7LCL2"/>
<evidence type="ECO:0000256" key="6">
    <source>
        <dbReference type="RuleBase" id="RU003682"/>
    </source>
</evidence>
<dbReference type="PANTHER" id="PTHR10209:SF859">
    <property type="entry name" value="OS03G0690500 PROTEIN"/>
    <property type="match status" value="1"/>
</dbReference>
<evidence type="ECO:0000313" key="8">
    <source>
        <dbReference type="EMBL" id="AET01263.2"/>
    </source>
</evidence>
<dbReference type="Proteomes" id="UP000002051">
    <property type="component" value="Chromosome 8"/>
</dbReference>
<dbReference type="Pfam" id="PF14226">
    <property type="entry name" value="DIOX_N"/>
    <property type="match status" value="1"/>
</dbReference>
<dbReference type="FunFam" id="2.60.120.330:FF:000005">
    <property type="entry name" value="1-aminocyclopropane-1-carboxylate oxidase homolog 1"/>
    <property type="match status" value="1"/>
</dbReference>
<dbReference type="Pfam" id="PF03171">
    <property type="entry name" value="2OG-FeII_Oxy"/>
    <property type="match status" value="1"/>
</dbReference>
<dbReference type="InterPro" id="IPR026992">
    <property type="entry name" value="DIOX_N"/>
</dbReference>
<comment type="cofactor">
    <cofactor evidence="1">
        <name>Fe cation</name>
        <dbReference type="ChEBI" id="CHEBI:24875"/>
    </cofactor>
</comment>
<dbReference type="GO" id="GO:0046872">
    <property type="term" value="F:metal ion binding"/>
    <property type="evidence" value="ECO:0007669"/>
    <property type="project" value="UniProtKB-KW"/>
</dbReference>
<dbReference type="Gramene" id="rna44734">
    <property type="protein sequence ID" value="RHN38768.1"/>
    <property type="gene ID" value="gene44734"/>
</dbReference>
<gene>
    <name evidence="10" type="primary">11421214</name>
    <name evidence="8" type="ordered locus">MTR_8g009080</name>
    <name evidence="9" type="ORF">MtrunA17_Chr8g0336751</name>
</gene>
<keyword evidence="5 6" id="KW-0408">Iron</keyword>
<dbReference type="KEGG" id="mtr:11421214"/>
<dbReference type="PROSITE" id="PS51471">
    <property type="entry name" value="FE2OG_OXY"/>
    <property type="match status" value="1"/>
</dbReference>
<dbReference type="ExpressionAtlas" id="G7LCL2">
    <property type="expression patterns" value="differential"/>
</dbReference>
<dbReference type="STRING" id="3880.G7LCL2"/>
<feature type="domain" description="Fe2OG dioxygenase" evidence="7">
    <location>
        <begin position="238"/>
        <end position="345"/>
    </location>
</feature>
<organism evidence="8 11">
    <name type="scientific">Medicago truncatula</name>
    <name type="common">Barrel medic</name>
    <name type="synonym">Medicago tribuloides</name>
    <dbReference type="NCBI Taxonomy" id="3880"/>
    <lineage>
        <taxon>Eukaryota</taxon>
        <taxon>Viridiplantae</taxon>
        <taxon>Streptophyta</taxon>
        <taxon>Embryophyta</taxon>
        <taxon>Tracheophyta</taxon>
        <taxon>Spermatophyta</taxon>
        <taxon>Magnoliopsida</taxon>
        <taxon>eudicotyledons</taxon>
        <taxon>Gunneridae</taxon>
        <taxon>Pentapetalae</taxon>
        <taxon>rosids</taxon>
        <taxon>fabids</taxon>
        <taxon>Fabales</taxon>
        <taxon>Fabaceae</taxon>
        <taxon>Papilionoideae</taxon>
        <taxon>50 kb inversion clade</taxon>
        <taxon>NPAAA clade</taxon>
        <taxon>Hologalegina</taxon>
        <taxon>IRL clade</taxon>
        <taxon>Trifolieae</taxon>
        <taxon>Medicago</taxon>
    </lineage>
</organism>
<evidence type="ECO:0000256" key="3">
    <source>
        <dbReference type="ARBA" id="ARBA00022723"/>
    </source>
</evidence>
<dbReference type="InterPro" id="IPR005123">
    <property type="entry name" value="Oxoglu/Fe-dep_dioxygenase_dom"/>
</dbReference>
<dbReference type="InterPro" id="IPR044861">
    <property type="entry name" value="IPNS-like_FE2OG_OXY"/>
</dbReference>
<keyword evidence="11" id="KW-1185">Reference proteome</keyword>
<evidence type="ECO:0000313" key="9">
    <source>
        <dbReference type="EMBL" id="RHN38768.1"/>
    </source>
</evidence>
<dbReference type="InterPro" id="IPR027443">
    <property type="entry name" value="IPNS-like_sf"/>
</dbReference>
<dbReference type="eggNOG" id="KOG0143">
    <property type="taxonomic scope" value="Eukaryota"/>
</dbReference>
<evidence type="ECO:0000313" key="11">
    <source>
        <dbReference type="Proteomes" id="UP000002051"/>
    </source>
</evidence>
<dbReference type="PaxDb" id="3880-AET01263"/>
<dbReference type="EC" id="1.14.11.20" evidence="9"/>
<accession>A0A0C3XW74</accession>
<reference evidence="8 11" key="1">
    <citation type="journal article" date="2011" name="Nature">
        <title>The Medicago genome provides insight into the evolution of rhizobial symbioses.</title>
        <authorList>
            <person name="Young N.D."/>
            <person name="Debelle F."/>
            <person name="Oldroyd G.E."/>
            <person name="Geurts R."/>
            <person name="Cannon S.B."/>
            <person name="Udvardi M.K."/>
            <person name="Benedito V.A."/>
            <person name="Mayer K.F."/>
            <person name="Gouzy J."/>
            <person name="Schoof H."/>
            <person name="Van de Peer Y."/>
            <person name="Proost S."/>
            <person name="Cook D.R."/>
            <person name="Meyers B.C."/>
            <person name="Spannagl M."/>
            <person name="Cheung F."/>
            <person name="De Mita S."/>
            <person name="Krishnakumar V."/>
            <person name="Gundlach H."/>
            <person name="Zhou S."/>
            <person name="Mudge J."/>
            <person name="Bharti A.K."/>
            <person name="Murray J.D."/>
            <person name="Naoumkina M.A."/>
            <person name="Rosen B."/>
            <person name="Silverstein K.A."/>
            <person name="Tang H."/>
            <person name="Rombauts S."/>
            <person name="Zhao P.X."/>
            <person name="Zhou P."/>
            <person name="Barbe V."/>
            <person name="Bardou P."/>
            <person name="Bechner M."/>
            <person name="Bellec A."/>
            <person name="Berger A."/>
            <person name="Berges H."/>
            <person name="Bidwell S."/>
            <person name="Bisseling T."/>
            <person name="Choisne N."/>
            <person name="Couloux A."/>
            <person name="Denny R."/>
            <person name="Deshpande S."/>
            <person name="Dai X."/>
            <person name="Doyle J.J."/>
            <person name="Dudez A.M."/>
            <person name="Farmer A.D."/>
            <person name="Fouteau S."/>
            <person name="Franken C."/>
            <person name="Gibelin C."/>
            <person name="Gish J."/>
            <person name="Goldstein S."/>
            <person name="Gonzalez A.J."/>
            <person name="Green P.J."/>
            <person name="Hallab A."/>
            <person name="Hartog M."/>
            <person name="Hua A."/>
            <person name="Humphray S.J."/>
            <person name="Jeong D.H."/>
            <person name="Jing Y."/>
            <person name="Jocker A."/>
            <person name="Kenton S.M."/>
            <person name="Kim D.J."/>
            <person name="Klee K."/>
            <person name="Lai H."/>
            <person name="Lang C."/>
            <person name="Lin S."/>
            <person name="Macmil S.L."/>
            <person name="Magdelenat G."/>
            <person name="Matthews L."/>
            <person name="McCorrison J."/>
            <person name="Monaghan E.L."/>
            <person name="Mun J.H."/>
            <person name="Najar F.Z."/>
            <person name="Nicholson C."/>
            <person name="Noirot C."/>
            <person name="O'Bleness M."/>
            <person name="Paule C.R."/>
            <person name="Poulain J."/>
            <person name="Prion F."/>
            <person name="Qin B."/>
            <person name="Qu C."/>
            <person name="Retzel E.F."/>
            <person name="Riddle C."/>
            <person name="Sallet E."/>
            <person name="Samain S."/>
            <person name="Samson N."/>
            <person name="Sanders I."/>
            <person name="Saurat O."/>
            <person name="Scarpelli C."/>
            <person name="Schiex T."/>
            <person name="Segurens B."/>
            <person name="Severin A.J."/>
            <person name="Sherrier D.J."/>
            <person name="Shi R."/>
            <person name="Sims S."/>
            <person name="Singer S.R."/>
            <person name="Sinharoy S."/>
            <person name="Sterck L."/>
            <person name="Viollet A."/>
            <person name="Wang B.B."/>
            <person name="Wang K."/>
            <person name="Wang M."/>
            <person name="Wang X."/>
            <person name="Warfsmann J."/>
            <person name="Weissenbach J."/>
            <person name="White D.D."/>
            <person name="White J.D."/>
            <person name="Wiley G.B."/>
            <person name="Wincker P."/>
            <person name="Xing Y."/>
            <person name="Yang L."/>
            <person name="Yao Z."/>
            <person name="Ying F."/>
            <person name="Zhai J."/>
            <person name="Zhou L."/>
            <person name="Zuber A."/>
            <person name="Denarie J."/>
            <person name="Dixon R.A."/>
            <person name="May G.D."/>
            <person name="Schwartz D.C."/>
            <person name="Rogers J."/>
            <person name="Quetier F."/>
            <person name="Town C.D."/>
            <person name="Roe B.A."/>
        </authorList>
    </citation>
    <scope>NUCLEOTIDE SEQUENCE [LARGE SCALE GENOMIC DNA]</scope>
    <source>
        <strain evidence="8">A17</strain>
        <strain evidence="10 11">cv. Jemalong A17</strain>
    </source>
</reference>
<proteinExistence type="inferred from homology"/>
<evidence type="ECO:0000256" key="5">
    <source>
        <dbReference type="ARBA" id="ARBA00023004"/>
    </source>
</evidence>
<dbReference type="OrthoDB" id="288590at2759"/>
<dbReference type="PANTHER" id="PTHR10209">
    <property type="entry name" value="OXIDOREDUCTASE, 2OG-FE II OXYGENASE FAMILY PROTEIN"/>
    <property type="match status" value="1"/>
</dbReference>
<evidence type="ECO:0000256" key="2">
    <source>
        <dbReference type="ARBA" id="ARBA00008056"/>
    </source>
</evidence>
<name>G7LCL2_MEDTR</name>
<comment type="similarity">
    <text evidence="2 6">Belongs to the iron/ascorbate-dependent oxidoreductase family.</text>
</comment>
<dbReference type="EMBL" id="PSQE01000008">
    <property type="protein sequence ID" value="RHN38768.1"/>
    <property type="molecule type" value="Genomic_DNA"/>
</dbReference>
<dbReference type="Proteomes" id="UP000265566">
    <property type="component" value="Chromosome 8"/>
</dbReference>
<protein>
    <submittedName>
        <fullName evidence="8">1-aminocyclopropane-1-carboxylate oxidase-like protein</fullName>
    </submittedName>
    <submittedName>
        <fullName evidence="9">Putative deacetoxyvindoline 4-hydroxylase</fullName>
        <ecNumber evidence="9">1.14.11.20</ecNumber>
    </submittedName>
</protein>
<dbReference type="HOGENOM" id="CLU_010119_0_0_1"/>
<dbReference type="GO" id="GO:0050590">
    <property type="term" value="F:desacetoxyvindoline 4-hydroxylase activity"/>
    <property type="evidence" value="ECO:0007669"/>
    <property type="project" value="UniProtKB-EC"/>
</dbReference>
<reference evidence="9" key="4">
    <citation type="journal article" date="2018" name="Nat. Plants">
        <title>Whole-genome landscape of Medicago truncatula symbiotic genes.</title>
        <authorList>
            <person name="Pecrix Y."/>
            <person name="Gamas P."/>
            <person name="Carrere S."/>
        </authorList>
    </citation>
    <scope>NUCLEOTIDE SEQUENCE</scope>
    <source>
        <tissue evidence="9">Leaves</tissue>
    </source>
</reference>
<dbReference type="Gene3D" id="2.60.120.330">
    <property type="entry name" value="B-lactam Antibiotic, Isopenicillin N Synthase, Chain"/>
    <property type="match status" value="1"/>
</dbReference>
<keyword evidence="3 6" id="KW-0479">Metal-binding</keyword>
<dbReference type="EnsemblPlants" id="AET01263">
    <property type="protein sequence ID" value="AET01263"/>
    <property type="gene ID" value="MTR_8g009080"/>
</dbReference>
<evidence type="ECO:0000256" key="4">
    <source>
        <dbReference type="ARBA" id="ARBA00023002"/>
    </source>
</evidence>